<dbReference type="PANTHER" id="PTHR43591">
    <property type="entry name" value="METHYLTRANSFERASE"/>
    <property type="match status" value="1"/>
</dbReference>
<comment type="caution">
    <text evidence="3">The sequence shown here is derived from an EMBL/GenBank/DDBJ whole genome shotgun (WGS) entry which is preliminary data.</text>
</comment>
<gene>
    <name evidence="3" type="ORF">PG993_007080</name>
</gene>
<feature type="region of interest" description="Disordered" evidence="2">
    <location>
        <begin position="1"/>
        <end position="33"/>
    </location>
</feature>
<evidence type="ECO:0008006" key="5">
    <source>
        <dbReference type="Google" id="ProtNLM"/>
    </source>
</evidence>
<dbReference type="EMBL" id="JAQQWK010000006">
    <property type="protein sequence ID" value="KAK8038669.1"/>
    <property type="molecule type" value="Genomic_DNA"/>
</dbReference>
<comment type="similarity">
    <text evidence="1">Belongs to the methyltransferase superfamily. LaeA methyltransferase family.</text>
</comment>
<dbReference type="PANTHER" id="PTHR43591:SF102">
    <property type="entry name" value="S-ADENOSYL-L-METHIONINE-DEPENDENT METHYLTRANSFERASE"/>
    <property type="match status" value="1"/>
</dbReference>
<dbReference type="CDD" id="cd02440">
    <property type="entry name" value="AdoMet_MTases"/>
    <property type="match status" value="2"/>
</dbReference>
<dbReference type="InterPro" id="IPR029063">
    <property type="entry name" value="SAM-dependent_MTases_sf"/>
</dbReference>
<keyword evidence="4" id="KW-1185">Reference proteome</keyword>
<evidence type="ECO:0000313" key="3">
    <source>
        <dbReference type="EMBL" id="KAK8038669.1"/>
    </source>
</evidence>
<dbReference type="SUPFAM" id="SSF53335">
    <property type="entry name" value="S-adenosyl-L-methionine-dependent methyltransferases"/>
    <property type="match status" value="2"/>
</dbReference>
<dbReference type="Proteomes" id="UP001444661">
    <property type="component" value="Unassembled WGS sequence"/>
</dbReference>
<proteinExistence type="inferred from homology"/>
<dbReference type="Gene3D" id="3.40.50.150">
    <property type="entry name" value="Vaccinia Virus protein VP39"/>
    <property type="match status" value="2"/>
</dbReference>
<name>A0ABR1SWG2_9PEZI</name>
<reference evidence="3 4" key="1">
    <citation type="submission" date="2023-01" db="EMBL/GenBank/DDBJ databases">
        <title>Analysis of 21 Apiospora genomes using comparative genomics revels a genus with tremendous synthesis potential of carbohydrate active enzymes and secondary metabolites.</title>
        <authorList>
            <person name="Sorensen T."/>
        </authorList>
    </citation>
    <scope>NUCLEOTIDE SEQUENCE [LARGE SCALE GENOMIC DNA]</scope>
    <source>
        <strain evidence="3 4">CBS 33761</strain>
    </source>
</reference>
<organism evidence="3 4">
    <name type="scientific">Apiospora rasikravindrae</name>
    <dbReference type="NCBI Taxonomy" id="990691"/>
    <lineage>
        <taxon>Eukaryota</taxon>
        <taxon>Fungi</taxon>
        <taxon>Dikarya</taxon>
        <taxon>Ascomycota</taxon>
        <taxon>Pezizomycotina</taxon>
        <taxon>Sordariomycetes</taxon>
        <taxon>Xylariomycetidae</taxon>
        <taxon>Amphisphaeriales</taxon>
        <taxon>Apiosporaceae</taxon>
        <taxon>Apiospora</taxon>
    </lineage>
</organism>
<accession>A0ABR1SWG2</accession>
<evidence type="ECO:0000313" key="4">
    <source>
        <dbReference type="Proteomes" id="UP001444661"/>
    </source>
</evidence>
<evidence type="ECO:0000256" key="2">
    <source>
        <dbReference type="SAM" id="MobiDB-lite"/>
    </source>
</evidence>
<feature type="region of interest" description="Disordered" evidence="2">
    <location>
        <begin position="508"/>
        <end position="538"/>
    </location>
</feature>
<dbReference type="Pfam" id="PF13489">
    <property type="entry name" value="Methyltransf_23"/>
    <property type="match status" value="2"/>
</dbReference>
<evidence type="ECO:0000256" key="1">
    <source>
        <dbReference type="ARBA" id="ARBA00038158"/>
    </source>
</evidence>
<protein>
    <recommendedName>
        <fullName evidence="5">S-adenosyl-L-methionine-dependent methyltransferase</fullName>
    </recommendedName>
</protein>
<sequence length="925" mass="102650">MSDPHQSRGGRAAGSERDEETSGFTSAGDHDFMWLGPDTMGPLPVGYSFNTELSASQPFAGFGSYAGTSVEPLLPMEGQQGFRAQAPIFQSPGYVPTQDFGAAMSSFPIPEAHIIGNDSGGNDGYVLNNTVPSAVPQEPAAATTSTVPRQLQLPSEVLEARQAEAGSGTQPEPSSDAAFAPLLLWHPSELRPEDVPELDPTYAVTDPANPPRVDPNLPMEAWLPRRRLPRAHGNVDCGAAVRAGREWETAEQDRLDLQHMGLKTLLGGRLFQAPIKNPKHVLDLATGTGIWPIEFAELFPDAQIIGTDLSQIQPDHKPPNVTFVREDSEEEWCYDHKFDYIHARAVFTCFDDPRGVMERAFENLKPGGYIEYLDCYGTSGSFDGSLRGTALERLGLLCQQGAAKNGRDLLVAMRYKEWLEEVGFVDVVERKLAWPYGGWARDPRLKLAGKFCQRDIYDGVSGIAHVMLQKAGFPIPAIEEYIAEVRSNLVNPAIHAYLPVISVYGRKPEAEEEPRQGQPEASSMPPPTTKRTGFMPHEFLPEDFPEIDPLYTKPGTVSAAAIPPSQSGIPHEAWVPAEIYRESSGGSVVESNSIVEENGRTYHGYKDRKYWVPNDPTEQERLDLQHCTCTLLLHNRLYLAPLQSPRHVLDIATGTGLWAMEFGLNPSSRTPILHPGAHIIGTDLSKIQPENPPDNIEFVRDDAEEPWEFGPTRFDYVHVRFVFSCFNDPRFVMRQAFDHMAPGGWIEYMDSTTNFASMDGSIEGTTIEKWGELMRAGAALRGRDVDVTRFYKQWLEEIGCKFPAVAPFSKTCYDLEADPASRLEVVDVQERKFAGVLGPWCRDPRMKHVGRLGARNLYDNISGISYRLLEAQGYSQKQIEEFATKFQADIVNPSIHAYCPLWVVYGRKPHAWESKAQSGTSGDEA</sequence>